<dbReference type="Pfam" id="PF00561">
    <property type="entry name" value="Abhydrolase_1"/>
    <property type="match status" value="1"/>
</dbReference>
<dbReference type="EMBL" id="JBHTBX010000009">
    <property type="protein sequence ID" value="MFC7435563.1"/>
    <property type="molecule type" value="Genomic_DNA"/>
</dbReference>
<feature type="domain" description="AB hydrolase-1" evidence="1">
    <location>
        <begin position="31"/>
        <end position="134"/>
    </location>
</feature>
<dbReference type="GO" id="GO:0016787">
    <property type="term" value="F:hydrolase activity"/>
    <property type="evidence" value="ECO:0007669"/>
    <property type="project" value="UniProtKB-KW"/>
</dbReference>
<dbReference type="InterPro" id="IPR000073">
    <property type="entry name" value="AB_hydrolase_1"/>
</dbReference>
<keyword evidence="3" id="KW-1185">Reference proteome</keyword>
<dbReference type="InterPro" id="IPR029058">
    <property type="entry name" value="AB_hydrolase_fold"/>
</dbReference>
<sequence length="265" mass="28084">MSGFNHQSGDWVAVGDARLYVEQAGDPHGQPLLLLHGGLGSLVDFNPILERLPSNLRLIGMDLRGHGASTLGTAPLTYRRYQDDVLAVLDHLGIARCATLGFSDGGIVGYRIAAQAPERVQALITVGAQWTLVPDSPVAGMLAGLTPQLWEEMFPGSRAVYEALNPAPDFDALVQAVVGLWTDAGPDGYPGLAVAEIAAPTLIVRGDADPLLSLEEAVALQTQIAGAHLFNVPFAGHEVHVDAPDLLMPAVQQFLRQPGKRVLEA</sequence>
<dbReference type="RefSeq" id="WP_382258460.1">
    <property type="nucleotide sequence ID" value="NZ_JBHTBX010000009.1"/>
</dbReference>
<protein>
    <submittedName>
        <fullName evidence="2">Alpha/beta fold hydrolase</fullName>
    </submittedName>
</protein>
<reference evidence="3" key="1">
    <citation type="journal article" date="2019" name="Int. J. Syst. Evol. Microbiol.">
        <title>The Global Catalogue of Microorganisms (GCM) 10K type strain sequencing project: providing services to taxonomists for standard genome sequencing and annotation.</title>
        <authorList>
            <consortium name="The Broad Institute Genomics Platform"/>
            <consortium name="The Broad Institute Genome Sequencing Center for Infectious Disease"/>
            <person name="Wu L."/>
            <person name="Ma J."/>
        </authorList>
    </citation>
    <scope>NUCLEOTIDE SEQUENCE [LARGE SCALE GENOMIC DNA]</scope>
    <source>
        <strain evidence="3">CCUG 54518</strain>
    </source>
</reference>
<evidence type="ECO:0000313" key="2">
    <source>
        <dbReference type="EMBL" id="MFC7435563.1"/>
    </source>
</evidence>
<dbReference type="InterPro" id="IPR050266">
    <property type="entry name" value="AB_hydrolase_sf"/>
</dbReference>
<name>A0ABW2RBU1_9BURK</name>
<proteinExistence type="predicted"/>
<dbReference type="Gene3D" id="3.40.50.1820">
    <property type="entry name" value="alpha/beta hydrolase"/>
    <property type="match status" value="1"/>
</dbReference>
<dbReference type="PANTHER" id="PTHR43798:SF33">
    <property type="entry name" value="HYDROLASE, PUTATIVE (AFU_ORTHOLOGUE AFUA_2G14860)-RELATED"/>
    <property type="match status" value="1"/>
</dbReference>
<accession>A0ABW2RBU1</accession>
<comment type="caution">
    <text evidence="2">The sequence shown here is derived from an EMBL/GenBank/DDBJ whole genome shotgun (WGS) entry which is preliminary data.</text>
</comment>
<evidence type="ECO:0000259" key="1">
    <source>
        <dbReference type="Pfam" id="PF00561"/>
    </source>
</evidence>
<dbReference type="SUPFAM" id="SSF53474">
    <property type="entry name" value="alpha/beta-Hydrolases"/>
    <property type="match status" value="1"/>
</dbReference>
<dbReference type="PANTHER" id="PTHR43798">
    <property type="entry name" value="MONOACYLGLYCEROL LIPASE"/>
    <property type="match status" value="1"/>
</dbReference>
<organism evidence="2 3">
    <name type="scientific">Hydrogenophaga bisanensis</name>
    <dbReference type="NCBI Taxonomy" id="439611"/>
    <lineage>
        <taxon>Bacteria</taxon>
        <taxon>Pseudomonadati</taxon>
        <taxon>Pseudomonadota</taxon>
        <taxon>Betaproteobacteria</taxon>
        <taxon>Burkholderiales</taxon>
        <taxon>Comamonadaceae</taxon>
        <taxon>Hydrogenophaga</taxon>
    </lineage>
</organism>
<dbReference type="Proteomes" id="UP001596495">
    <property type="component" value="Unassembled WGS sequence"/>
</dbReference>
<evidence type="ECO:0000313" key="3">
    <source>
        <dbReference type="Proteomes" id="UP001596495"/>
    </source>
</evidence>
<gene>
    <name evidence="2" type="ORF">ACFQNJ_13695</name>
</gene>
<keyword evidence="2" id="KW-0378">Hydrolase</keyword>